<organism evidence="13 14">
    <name type="scientific">Seleniivibrio woodruffii</name>
    <dbReference type="NCBI Taxonomy" id="1078050"/>
    <lineage>
        <taxon>Bacteria</taxon>
        <taxon>Pseudomonadati</taxon>
        <taxon>Deferribacterota</taxon>
        <taxon>Deferribacteres</taxon>
        <taxon>Deferribacterales</taxon>
        <taxon>Geovibrionaceae</taxon>
        <taxon>Seleniivibrio</taxon>
    </lineage>
</organism>
<evidence type="ECO:0000256" key="8">
    <source>
        <dbReference type="ARBA" id="ARBA00048792"/>
    </source>
</evidence>
<dbReference type="GO" id="GO:0006210">
    <property type="term" value="P:thymine catabolic process"/>
    <property type="evidence" value="ECO:0007669"/>
    <property type="project" value="TreeGrafter"/>
</dbReference>
<keyword evidence="5" id="KW-0665">Pyrimidine biosynthesis</keyword>
<dbReference type="InterPro" id="IPR005720">
    <property type="entry name" value="Dihydroorotate_DH_cat"/>
</dbReference>
<comment type="catalytic activity">
    <reaction evidence="7">
        <text>5,6-dihydrothymine + NAD(+) = thymine + NADH + H(+)</text>
        <dbReference type="Rhea" id="RHEA:28791"/>
        <dbReference type="ChEBI" id="CHEBI:15378"/>
        <dbReference type="ChEBI" id="CHEBI:17821"/>
        <dbReference type="ChEBI" id="CHEBI:27468"/>
        <dbReference type="ChEBI" id="CHEBI:57540"/>
        <dbReference type="ChEBI" id="CHEBI:57945"/>
        <dbReference type="EC" id="1.3.1.1"/>
    </reaction>
</comment>
<comment type="cofactor">
    <cofactor evidence="1">
        <name>FMN</name>
        <dbReference type="ChEBI" id="CHEBI:58210"/>
    </cofactor>
</comment>
<evidence type="ECO:0000313" key="14">
    <source>
        <dbReference type="Proteomes" id="UP000294614"/>
    </source>
</evidence>
<dbReference type="GO" id="GO:0044205">
    <property type="term" value="P:'de novo' UMP biosynthetic process"/>
    <property type="evidence" value="ECO:0007669"/>
    <property type="project" value="UniProtKB-UniPathway"/>
</dbReference>
<gene>
    <name evidence="13" type="ORF">C8D98_0521</name>
</gene>
<feature type="domain" description="Dihydroorotate dehydrogenase catalytic" evidence="12">
    <location>
        <begin position="5"/>
        <end position="286"/>
    </location>
</feature>
<sequence>MPDISTEYMGLKLKSPVIAASSTLTRDIDGLKKAEEAGAGAVILKSLFEEEIRQESGLDADMAFHTEAYDYMAADAAMVYGAGDYLELVRKAVASVSVPVIASVNCEGGKWWTEYAKSIEDAGAHGLELNISFLPFDSGISSQEAESRYFEVVYEVTRAVRIPVAVKIGQGITAVPYMARRLHSTGAKGLTLFNRYYQMKINTETLELEPVHHFSTEDEAYNVIRWVAAVSRESAIDISASTGVHSADVAIQYILAGAATVQTASMMYKKGYSAISELNKGIAEWLDRKEMSLDEARGLILRKKIRQFHTLERVQYINIANGSIIK</sequence>
<evidence type="ECO:0000313" key="13">
    <source>
        <dbReference type="EMBL" id="TCK62013.1"/>
    </source>
</evidence>
<reference evidence="13 14" key="1">
    <citation type="submission" date="2019-03" db="EMBL/GenBank/DDBJ databases">
        <title>Genomic Encyclopedia of Type Strains, Phase IV (KMG-IV): sequencing the most valuable type-strain genomes for metagenomic binning, comparative biology and taxonomic classification.</title>
        <authorList>
            <person name="Goeker M."/>
        </authorList>
    </citation>
    <scope>NUCLEOTIDE SEQUENCE [LARGE SCALE GENOMIC DNA]</scope>
    <source>
        <strain evidence="13 14">DSM 24984</strain>
    </source>
</reference>
<comment type="caution">
    <text evidence="13">The sequence shown here is derived from an EMBL/GenBank/DDBJ whole genome shotgun (WGS) entry which is preliminary data.</text>
</comment>
<dbReference type="GO" id="GO:0050661">
    <property type="term" value="F:NADP binding"/>
    <property type="evidence" value="ECO:0007669"/>
    <property type="project" value="TreeGrafter"/>
</dbReference>
<name>A0A4R1KDD9_9BACT</name>
<dbReference type="RefSeq" id="WP_132871747.1">
    <property type="nucleotide sequence ID" value="NZ_JAJUHT010000002.1"/>
</dbReference>
<dbReference type="GO" id="GO:0006212">
    <property type="term" value="P:uracil catabolic process"/>
    <property type="evidence" value="ECO:0007669"/>
    <property type="project" value="TreeGrafter"/>
</dbReference>
<dbReference type="GO" id="GO:0002058">
    <property type="term" value="F:uracil binding"/>
    <property type="evidence" value="ECO:0007669"/>
    <property type="project" value="TreeGrafter"/>
</dbReference>
<keyword evidence="14" id="KW-1185">Reference proteome</keyword>
<evidence type="ECO:0000256" key="11">
    <source>
        <dbReference type="ARBA" id="ARBA00049728"/>
    </source>
</evidence>
<comment type="catalytic activity">
    <reaction evidence="8">
        <text>5,6-dihydrouracil + NAD(+) = uracil + NADH + H(+)</text>
        <dbReference type="Rhea" id="RHEA:20189"/>
        <dbReference type="ChEBI" id="CHEBI:15378"/>
        <dbReference type="ChEBI" id="CHEBI:15901"/>
        <dbReference type="ChEBI" id="CHEBI:17568"/>
        <dbReference type="ChEBI" id="CHEBI:57540"/>
        <dbReference type="ChEBI" id="CHEBI:57945"/>
        <dbReference type="EC" id="1.3.1.1"/>
    </reaction>
</comment>
<dbReference type="OrthoDB" id="9794954at2"/>
<dbReference type="NCBIfam" id="NF005741">
    <property type="entry name" value="PRK07565.1"/>
    <property type="match status" value="1"/>
</dbReference>
<keyword evidence="3" id="KW-0285">Flavoprotein</keyword>
<evidence type="ECO:0000256" key="4">
    <source>
        <dbReference type="ARBA" id="ARBA00022643"/>
    </source>
</evidence>
<evidence type="ECO:0000256" key="6">
    <source>
        <dbReference type="ARBA" id="ARBA00023002"/>
    </source>
</evidence>
<dbReference type="Gene3D" id="3.20.20.70">
    <property type="entry name" value="Aldolase class I"/>
    <property type="match status" value="1"/>
</dbReference>
<dbReference type="PANTHER" id="PTHR43073:SF2">
    <property type="entry name" value="DIHYDROPYRIMIDINE DEHYDROGENASE [NADP(+)]"/>
    <property type="match status" value="1"/>
</dbReference>
<proteinExistence type="predicted"/>
<dbReference type="PANTHER" id="PTHR43073">
    <property type="entry name" value="DIHYDROPYRIMIDINE DEHYDROGENASE [NADP(+)]"/>
    <property type="match status" value="1"/>
</dbReference>
<accession>A0A4R1KDD9</accession>
<dbReference type="GO" id="GO:0005737">
    <property type="term" value="C:cytoplasm"/>
    <property type="evidence" value="ECO:0007669"/>
    <property type="project" value="InterPro"/>
</dbReference>
<evidence type="ECO:0000256" key="2">
    <source>
        <dbReference type="ARBA" id="ARBA00004725"/>
    </source>
</evidence>
<comment type="subunit">
    <text evidence="10">Heterotetramer of 2 PreA and 2 PreT subunits.</text>
</comment>
<dbReference type="Pfam" id="PF01180">
    <property type="entry name" value="DHO_dh"/>
    <property type="match status" value="1"/>
</dbReference>
<keyword evidence="6" id="KW-0560">Oxidoreductase</keyword>
<dbReference type="EMBL" id="SMGG01000003">
    <property type="protein sequence ID" value="TCK62013.1"/>
    <property type="molecule type" value="Genomic_DNA"/>
</dbReference>
<evidence type="ECO:0000256" key="1">
    <source>
        <dbReference type="ARBA" id="ARBA00001917"/>
    </source>
</evidence>
<dbReference type="SUPFAM" id="SSF51395">
    <property type="entry name" value="FMN-linked oxidoreductases"/>
    <property type="match status" value="1"/>
</dbReference>
<comment type="pathway">
    <text evidence="2">Pyrimidine metabolism; UMP biosynthesis via de novo pathway.</text>
</comment>
<evidence type="ECO:0000256" key="9">
    <source>
        <dbReference type="ARBA" id="ARBA00049578"/>
    </source>
</evidence>
<evidence type="ECO:0000256" key="10">
    <source>
        <dbReference type="ARBA" id="ARBA00049714"/>
    </source>
</evidence>
<dbReference type="GO" id="GO:0004152">
    <property type="term" value="F:dihydroorotate dehydrogenase activity"/>
    <property type="evidence" value="ECO:0007669"/>
    <property type="project" value="InterPro"/>
</dbReference>
<dbReference type="GO" id="GO:0004159">
    <property type="term" value="F:dihydropyrimidine dehydrogenase (NAD+) activity"/>
    <property type="evidence" value="ECO:0007669"/>
    <property type="project" value="UniProtKB-EC"/>
</dbReference>
<dbReference type="InterPro" id="IPR013785">
    <property type="entry name" value="Aldolase_TIM"/>
</dbReference>
<dbReference type="UniPathway" id="UPA00070"/>
<comment type="function">
    <text evidence="9">Involved in pyrimidine base degradation. Catalyzes physiologically the reduction of uracil to 5,6-dihydrouracil (DHU) by using NADH as a specific cosubstrate. It also catalyzes the reverse reaction and the reduction of thymine to 5,6-dihydrothymine (DHT).</text>
</comment>
<evidence type="ECO:0000256" key="3">
    <source>
        <dbReference type="ARBA" id="ARBA00022630"/>
    </source>
</evidence>
<dbReference type="PIRSF" id="PIRSF000164">
    <property type="entry name" value="DHO_oxidase"/>
    <property type="match status" value="1"/>
</dbReference>
<protein>
    <recommendedName>
        <fullName evidence="11">dihydrouracil dehydrogenase (NAD(+))</fullName>
        <ecNumber evidence="11">1.3.1.1</ecNumber>
    </recommendedName>
</protein>
<evidence type="ECO:0000256" key="7">
    <source>
        <dbReference type="ARBA" id="ARBA00047685"/>
    </source>
</evidence>
<keyword evidence="4" id="KW-0288">FMN</keyword>
<evidence type="ECO:0000259" key="12">
    <source>
        <dbReference type="Pfam" id="PF01180"/>
    </source>
</evidence>
<dbReference type="AlphaFoldDB" id="A0A4R1KDD9"/>
<evidence type="ECO:0000256" key="5">
    <source>
        <dbReference type="ARBA" id="ARBA00022975"/>
    </source>
</evidence>
<dbReference type="EC" id="1.3.1.1" evidence="11"/>
<dbReference type="InterPro" id="IPR012135">
    <property type="entry name" value="Dihydroorotate_DH_1_2"/>
</dbReference>
<dbReference type="Proteomes" id="UP000294614">
    <property type="component" value="Unassembled WGS sequence"/>
</dbReference>